<evidence type="ECO:0000256" key="5">
    <source>
        <dbReference type="ARBA" id="ARBA00023136"/>
    </source>
</evidence>
<dbReference type="GO" id="GO:0016020">
    <property type="term" value="C:membrane"/>
    <property type="evidence" value="ECO:0007669"/>
    <property type="project" value="UniProtKB-SubCell"/>
</dbReference>
<keyword evidence="3 6" id="KW-0812">Transmembrane</keyword>
<evidence type="ECO:0000313" key="9">
    <source>
        <dbReference type="EMBL" id="QDZ25908.1"/>
    </source>
</evidence>
<evidence type="ECO:0000256" key="2">
    <source>
        <dbReference type="ARBA" id="ARBA00022448"/>
    </source>
</evidence>
<sequence>MAKEEKGGGAYVPLKMFLAGGIAGASARTASAPLDRIKLLFQVQAMASSGMTSTAYTGVYQSLRKIYTEEGVLAFWKGNFTNVVRVFPYSACQLMANDLYKRLLSREGGTLSVSTRLIAGAFAGMTATAVTHPLDTVRLRLAMPKHPYTGLGNAMVTVVRKEGYAALYKGLGPTLVGIAPYAALNFATYDLVKEQFYGNGRSKAESPITNLVLGGITGCFAATCCYPLDTIRRRMQMKGSTYKSQVDAFRTIWRSEGYRGFYRGWAANILKVIPQNSIRFVAYEVGKSALGLKKGKTDT</sequence>
<protein>
    <submittedName>
        <fullName evidence="9">Mitochondrial substrate carrier protein</fullName>
    </submittedName>
</protein>
<dbReference type="OrthoDB" id="270584at2759"/>
<dbReference type="InterPro" id="IPR002067">
    <property type="entry name" value="MCP"/>
</dbReference>
<dbReference type="SUPFAM" id="SSF103506">
    <property type="entry name" value="Mitochondrial carrier"/>
    <property type="match status" value="1"/>
</dbReference>
<feature type="transmembrane region" description="Helical" evidence="8">
    <location>
        <begin position="208"/>
        <end position="228"/>
    </location>
</feature>
<dbReference type="Proteomes" id="UP000316726">
    <property type="component" value="Chromosome 19"/>
</dbReference>
<dbReference type="AlphaFoldDB" id="A0A5B8MYL4"/>
<dbReference type="Gene3D" id="1.50.40.10">
    <property type="entry name" value="Mitochondrial carrier domain"/>
    <property type="match status" value="1"/>
</dbReference>
<proteinExistence type="inferred from homology"/>
<reference evidence="9 10" key="1">
    <citation type="submission" date="2018-07" db="EMBL/GenBank/DDBJ databases">
        <title>The complete nuclear genome of the prasinophyte Chloropicon primus (CCMP1205).</title>
        <authorList>
            <person name="Pombert J.-F."/>
            <person name="Otis C."/>
            <person name="Turmel M."/>
            <person name="Lemieux C."/>
        </authorList>
    </citation>
    <scope>NUCLEOTIDE SEQUENCE [LARGE SCALE GENOMIC DNA]</scope>
    <source>
        <strain evidence="9 10">CCMP1205</strain>
    </source>
</reference>
<evidence type="ECO:0000313" key="10">
    <source>
        <dbReference type="Proteomes" id="UP000316726"/>
    </source>
</evidence>
<evidence type="ECO:0000256" key="8">
    <source>
        <dbReference type="SAM" id="Phobius"/>
    </source>
</evidence>
<keyword evidence="10" id="KW-1185">Reference proteome</keyword>
<feature type="repeat" description="Solcar" evidence="6">
    <location>
        <begin position="111"/>
        <end position="195"/>
    </location>
</feature>
<evidence type="ECO:0000256" key="4">
    <source>
        <dbReference type="ARBA" id="ARBA00022737"/>
    </source>
</evidence>
<dbReference type="PRINTS" id="PR00926">
    <property type="entry name" value="MITOCARRIER"/>
</dbReference>
<keyword evidence="5 6" id="KW-0472">Membrane</keyword>
<feature type="repeat" description="Solcar" evidence="6">
    <location>
        <begin position="11"/>
        <end position="103"/>
    </location>
</feature>
<organism evidence="9 10">
    <name type="scientific">Chloropicon primus</name>
    <dbReference type="NCBI Taxonomy" id="1764295"/>
    <lineage>
        <taxon>Eukaryota</taxon>
        <taxon>Viridiplantae</taxon>
        <taxon>Chlorophyta</taxon>
        <taxon>Chloropicophyceae</taxon>
        <taxon>Chloropicales</taxon>
        <taxon>Chloropicaceae</taxon>
        <taxon>Chloropicon</taxon>
    </lineage>
</organism>
<accession>A0A5B8MYL4</accession>
<dbReference type="EMBL" id="CP031052">
    <property type="protein sequence ID" value="QDZ25908.1"/>
    <property type="molecule type" value="Genomic_DNA"/>
</dbReference>
<gene>
    <name evidence="9" type="ORF">A3770_19p84260</name>
</gene>
<evidence type="ECO:0000256" key="6">
    <source>
        <dbReference type="PROSITE-ProRule" id="PRU00282"/>
    </source>
</evidence>
<evidence type="ECO:0000256" key="7">
    <source>
        <dbReference type="RuleBase" id="RU000488"/>
    </source>
</evidence>
<comment type="similarity">
    <text evidence="7">Belongs to the mitochondrial carrier (TC 2.A.29) family.</text>
</comment>
<dbReference type="Pfam" id="PF00153">
    <property type="entry name" value="Mito_carr"/>
    <property type="match status" value="3"/>
</dbReference>
<evidence type="ECO:0000256" key="1">
    <source>
        <dbReference type="ARBA" id="ARBA00004141"/>
    </source>
</evidence>
<dbReference type="PANTHER" id="PTHR24089">
    <property type="entry name" value="SOLUTE CARRIER FAMILY 25"/>
    <property type="match status" value="1"/>
</dbReference>
<dbReference type="STRING" id="1764295.A0A5B8MYL4"/>
<dbReference type="PROSITE" id="PS50920">
    <property type="entry name" value="SOLCAR"/>
    <property type="match status" value="3"/>
</dbReference>
<keyword evidence="8" id="KW-1133">Transmembrane helix</keyword>
<feature type="repeat" description="Solcar" evidence="6">
    <location>
        <begin position="205"/>
        <end position="289"/>
    </location>
</feature>
<dbReference type="InterPro" id="IPR018108">
    <property type="entry name" value="MCP_transmembrane"/>
</dbReference>
<keyword evidence="4" id="KW-0677">Repeat</keyword>
<dbReference type="InterPro" id="IPR023395">
    <property type="entry name" value="MCP_dom_sf"/>
</dbReference>
<dbReference type="GO" id="GO:0055085">
    <property type="term" value="P:transmembrane transport"/>
    <property type="evidence" value="ECO:0007669"/>
    <property type="project" value="InterPro"/>
</dbReference>
<keyword evidence="2 7" id="KW-0813">Transport</keyword>
<name>A0A5B8MYL4_9CHLO</name>
<evidence type="ECO:0000256" key="3">
    <source>
        <dbReference type="ARBA" id="ARBA00022692"/>
    </source>
</evidence>
<comment type="subcellular location">
    <subcellularLocation>
        <location evidence="1">Membrane</location>
        <topology evidence="1">Multi-pass membrane protein</topology>
    </subcellularLocation>
</comment>